<evidence type="ECO:0000256" key="3">
    <source>
        <dbReference type="ARBA" id="ARBA00023082"/>
    </source>
</evidence>
<comment type="similarity">
    <text evidence="1">Belongs to the sigma-70 factor family. ECF subfamily.</text>
</comment>
<organism evidence="7 8">
    <name type="scientific">Butyricimonas faecalis</name>
    <dbReference type="NCBI Taxonomy" id="2093856"/>
    <lineage>
        <taxon>Bacteria</taxon>
        <taxon>Pseudomonadati</taxon>
        <taxon>Bacteroidota</taxon>
        <taxon>Bacteroidia</taxon>
        <taxon>Bacteroidales</taxon>
        <taxon>Odoribacteraceae</taxon>
        <taxon>Butyricimonas</taxon>
    </lineage>
</organism>
<evidence type="ECO:0000256" key="2">
    <source>
        <dbReference type="ARBA" id="ARBA00023015"/>
    </source>
</evidence>
<protein>
    <submittedName>
        <fullName evidence="7">RNA polymerase sigma-70 factor</fullName>
    </submittedName>
</protein>
<dbReference type="GO" id="GO:0016987">
    <property type="term" value="F:sigma factor activity"/>
    <property type="evidence" value="ECO:0007669"/>
    <property type="project" value="UniProtKB-KW"/>
</dbReference>
<dbReference type="EMBL" id="CP032819">
    <property type="protein sequence ID" value="AZS31751.1"/>
    <property type="molecule type" value="Genomic_DNA"/>
</dbReference>
<dbReference type="NCBIfam" id="TIGR02985">
    <property type="entry name" value="Sig70_bacteroi1"/>
    <property type="match status" value="1"/>
</dbReference>
<dbReference type="PANTHER" id="PTHR43133">
    <property type="entry name" value="RNA POLYMERASE ECF-TYPE SIGMA FACTO"/>
    <property type="match status" value="1"/>
</dbReference>
<name>A0A3S9VZ22_9BACT</name>
<dbReference type="Pfam" id="PF04542">
    <property type="entry name" value="Sigma70_r2"/>
    <property type="match status" value="1"/>
</dbReference>
<dbReference type="InterPro" id="IPR007627">
    <property type="entry name" value="RNA_pol_sigma70_r2"/>
</dbReference>
<evidence type="ECO:0000313" key="8">
    <source>
        <dbReference type="Proteomes" id="UP000270673"/>
    </source>
</evidence>
<evidence type="ECO:0000256" key="1">
    <source>
        <dbReference type="ARBA" id="ARBA00010641"/>
    </source>
</evidence>
<dbReference type="InterPro" id="IPR013324">
    <property type="entry name" value="RNA_pol_sigma_r3/r4-like"/>
</dbReference>
<dbReference type="InterPro" id="IPR039425">
    <property type="entry name" value="RNA_pol_sigma-70-like"/>
</dbReference>
<accession>A0A3S9VZ22</accession>
<dbReference type="KEGG" id="buy:D8S85_20850"/>
<dbReference type="InterPro" id="IPR036388">
    <property type="entry name" value="WH-like_DNA-bd_sf"/>
</dbReference>
<keyword evidence="3" id="KW-0731">Sigma factor</keyword>
<dbReference type="GO" id="GO:0006352">
    <property type="term" value="P:DNA-templated transcription initiation"/>
    <property type="evidence" value="ECO:0007669"/>
    <property type="project" value="InterPro"/>
</dbReference>
<dbReference type="Gene3D" id="1.10.10.10">
    <property type="entry name" value="Winged helix-like DNA-binding domain superfamily/Winged helix DNA-binding domain"/>
    <property type="match status" value="1"/>
</dbReference>
<reference evidence="7 8" key="1">
    <citation type="submission" date="2018-10" db="EMBL/GenBank/DDBJ databases">
        <title>Butyricimonas faecalis sp. nov., isolated from human faeces and emended description of the genus Butyricimonas.</title>
        <authorList>
            <person name="Le Roy T."/>
            <person name="Van der Smissen P."/>
            <person name="Paquot A."/>
            <person name="Delzenne N."/>
            <person name="Muccioli G."/>
            <person name="Collet J.-F."/>
            <person name="Cani P.D."/>
        </authorList>
    </citation>
    <scope>NUCLEOTIDE SEQUENCE [LARGE SCALE GENOMIC DNA]</scope>
    <source>
        <strain evidence="7 8">H184</strain>
    </source>
</reference>
<dbReference type="PANTHER" id="PTHR43133:SF46">
    <property type="entry name" value="RNA POLYMERASE SIGMA-70 FACTOR ECF SUBFAMILY"/>
    <property type="match status" value="1"/>
</dbReference>
<dbReference type="SUPFAM" id="SSF88659">
    <property type="entry name" value="Sigma3 and sigma4 domains of RNA polymerase sigma factors"/>
    <property type="match status" value="1"/>
</dbReference>
<dbReference type="CDD" id="cd06171">
    <property type="entry name" value="Sigma70_r4"/>
    <property type="match status" value="1"/>
</dbReference>
<dbReference type="InterPro" id="IPR013325">
    <property type="entry name" value="RNA_pol_sigma_r2"/>
</dbReference>
<feature type="domain" description="RNA polymerase sigma-70 region 2" evidence="5">
    <location>
        <begin position="23"/>
        <end position="88"/>
    </location>
</feature>
<dbReference type="Pfam" id="PF08281">
    <property type="entry name" value="Sigma70_r4_2"/>
    <property type="match status" value="1"/>
</dbReference>
<evidence type="ECO:0000259" key="6">
    <source>
        <dbReference type="Pfam" id="PF08281"/>
    </source>
</evidence>
<dbReference type="AlphaFoldDB" id="A0A3S9VZ22"/>
<dbReference type="InterPro" id="IPR014284">
    <property type="entry name" value="RNA_pol_sigma-70_dom"/>
</dbReference>
<sequence>MNADNRLLTKQISRGDENAFKVLYEEFFHALLAVACKYVEMETAEDIVQDTFFKLWNTPQKFVQITDLRFYLYRSVQNQCLNYIRDKKVEENYRNETELVSEDFFYNVLLEEELFIRLRGAINELPEKYKEVISLNLEGLSDKEIALHLGISIDAVKQQKKRGKERLREKLNHPLLVLLINFL</sequence>
<dbReference type="NCBIfam" id="TIGR02937">
    <property type="entry name" value="sigma70-ECF"/>
    <property type="match status" value="1"/>
</dbReference>
<dbReference type="SUPFAM" id="SSF88946">
    <property type="entry name" value="Sigma2 domain of RNA polymerase sigma factors"/>
    <property type="match status" value="1"/>
</dbReference>
<dbReference type="InterPro" id="IPR014327">
    <property type="entry name" value="RNA_pol_sigma70_bacteroid"/>
</dbReference>
<proteinExistence type="inferred from homology"/>
<dbReference type="Proteomes" id="UP000270673">
    <property type="component" value="Chromosome"/>
</dbReference>
<evidence type="ECO:0000259" key="5">
    <source>
        <dbReference type="Pfam" id="PF04542"/>
    </source>
</evidence>
<evidence type="ECO:0000256" key="4">
    <source>
        <dbReference type="ARBA" id="ARBA00023163"/>
    </source>
</evidence>
<dbReference type="OrthoDB" id="1453134at2"/>
<gene>
    <name evidence="7" type="ORF">D8S85_20850</name>
</gene>
<dbReference type="RefSeq" id="WP_127075667.1">
    <property type="nucleotide sequence ID" value="NZ_CP032819.1"/>
</dbReference>
<keyword evidence="2" id="KW-0805">Transcription regulation</keyword>
<dbReference type="Gene3D" id="1.10.1740.10">
    <property type="match status" value="1"/>
</dbReference>
<feature type="domain" description="RNA polymerase sigma factor 70 region 4 type 2" evidence="6">
    <location>
        <begin position="117"/>
        <end position="167"/>
    </location>
</feature>
<dbReference type="GO" id="GO:0003677">
    <property type="term" value="F:DNA binding"/>
    <property type="evidence" value="ECO:0007669"/>
    <property type="project" value="InterPro"/>
</dbReference>
<keyword evidence="4" id="KW-0804">Transcription</keyword>
<dbReference type="InterPro" id="IPR013249">
    <property type="entry name" value="RNA_pol_sigma70_r4_t2"/>
</dbReference>
<evidence type="ECO:0000313" key="7">
    <source>
        <dbReference type="EMBL" id="AZS31751.1"/>
    </source>
</evidence>
<keyword evidence="8" id="KW-1185">Reference proteome</keyword>